<evidence type="ECO:0000313" key="8">
    <source>
        <dbReference type="Proteomes" id="UP000198716"/>
    </source>
</evidence>
<dbReference type="InterPro" id="IPR016036">
    <property type="entry name" value="Malonyl_transacylase_ACP-bd"/>
</dbReference>
<dbReference type="Pfam" id="PF16197">
    <property type="entry name" value="KAsynt_C_assoc"/>
    <property type="match status" value="1"/>
</dbReference>
<keyword evidence="1" id="KW-0596">Phosphopantetheine</keyword>
<dbReference type="InterPro" id="IPR014030">
    <property type="entry name" value="Ketoacyl_synth_N"/>
</dbReference>
<dbReference type="Proteomes" id="UP000198716">
    <property type="component" value="Unassembled WGS sequence"/>
</dbReference>
<evidence type="ECO:0000256" key="3">
    <source>
        <dbReference type="ARBA" id="ARBA00022679"/>
    </source>
</evidence>
<name>A0A1I1VNZ2_9ACTN</name>
<feature type="region of interest" description="Disordered" evidence="4">
    <location>
        <begin position="1174"/>
        <end position="1210"/>
    </location>
</feature>
<dbReference type="InterPro" id="IPR014031">
    <property type="entry name" value="Ketoacyl_synth_C"/>
</dbReference>
<dbReference type="InterPro" id="IPR032821">
    <property type="entry name" value="PKS_assoc"/>
</dbReference>
<dbReference type="InterPro" id="IPR014043">
    <property type="entry name" value="Acyl_transferase_dom"/>
</dbReference>
<dbReference type="PANTHER" id="PTHR43775">
    <property type="entry name" value="FATTY ACID SYNTHASE"/>
    <property type="match status" value="1"/>
</dbReference>
<dbReference type="Pfam" id="PF14765">
    <property type="entry name" value="PS-DH"/>
    <property type="match status" value="1"/>
</dbReference>
<proteinExistence type="predicted"/>
<dbReference type="SMART" id="SM00827">
    <property type="entry name" value="PKS_AT"/>
    <property type="match status" value="1"/>
</dbReference>
<dbReference type="EMBL" id="FOMZ01000004">
    <property type="protein sequence ID" value="SFD84812.1"/>
    <property type="molecule type" value="Genomic_DNA"/>
</dbReference>
<accession>A0A1I1VNZ2</accession>
<protein>
    <submittedName>
        <fullName evidence="7">Acyl transferase domain-containing protein</fullName>
    </submittedName>
</protein>
<dbReference type="PROSITE" id="PS50075">
    <property type="entry name" value="CARRIER"/>
    <property type="match status" value="1"/>
</dbReference>
<evidence type="ECO:0000256" key="2">
    <source>
        <dbReference type="ARBA" id="ARBA00022553"/>
    </source>
</evidence>
<dbReference type="InterPro" id="IPR016039">
    <property type="entry name" value="Thiolase-like"/>
</dbReference>
<dbReference type="PROSITE" id="PS52004">
    <property type="entry name" value="KS3_2"/>
    <property type="match status" value="1"/>
</dbReference>
<gene>
    <name evidence="7" type="ORF">SAMN04487819_10461</name>
</gene>
<dbReference type="GO" id="GO:0005886">
    <property type="term" value="C:plasma membrane"/>
    <property type="evidence" value="ECO:0007669"/>
    <property type="project" value="TreeGrafter"/>
</dbReference>
<dbReference type="SMART" id="SM00823">
    <property type="entry name" value="PKS_PP"/>
    <property type="match status" value="1"/>
</dbReference>
<dbReference type="Pfam" id="PF02801">
    <property type="entry name" value="Ketoacyl-synt_C"/>
    <property type="match status" value="1"/>
</dbReference>
<evidence type="ECO:0000256" key="4">
    <source>
        <dbReference type="SAM" id="MobiDB-lite"/>
    </source>
</evidence>
<dbReference type="GO" id="GO:0004312">
    <property type="term" value="F:fatty acid synthase activity"/>
    <property type="evidence" value="ECO:0007669"/>
    <property type="project" value="TreeGrafter"/>
</dbReference>
<dbReference type="InterPro" id="IPR049551">
    <property type="entry name" value="PKS_DH_C"/>
</dbReference>
<dbReference type="InterPro" id="IPR050091">
    <property type="entry name" value="PKS_NRPS_Biosynth_Enz"/>
</dbReference>
<keyword evidence="8" id="KW-1185">Reference proteome</keyword>
<dbReference type="SUPFAM" id="SSF55048">
    <property type="entry name" value="Probable ACP-binding domain of malonyl-CoA ACP transacylase"/>
    <property type="match status" value="1"/>
</dbReference>
<dbReference type="InterPro" id="IPR020806">
    <property type="entry name" value="PKS_PP-bd"/>
</dbReference>
<dbReference type="PANTHER" id="PTHR43775:SF37">
    <property type="entry name" value="SI:DKEY-61P9.11"/>
    <property type="match status" value="1"/>
</dbReference>
<sequence length="1326" mass="141729">MDGYTKSREDVAIVGMACRFPGADSVDDYWGILTRGVDAVTEIPTSRFDIDSYYDPTPATPGRTVSRSGGFLSGIDEFDAEFFRISPREAREMDPQQRLVLHGVWEALEDAGIRPSELAGTRTGVIVGQATAEYASLSEHRENLHVHRAAGSVLRTVTAGRVSHALDLRGPSLVVDTACSSSLVAVHQGCESLRSGDSDLVLAVGVNLVLSPNDAISYSQGDMLSADGRCKFGDAKADGFVRSDGIGVVVLQRRQDALRQGNPIRASVLGSTINNDGNSSGLLLKPAVTGQRDLVSTACRQAGVHPAELDYVEAHGSGTGTGDAVELEALAQLAGEHDRTGAPLPVGSVKSNIGHTEAAAGIAGLIKATLILERGTIPASLHMSTPNRTLRENPAVQVVTTPKELTATTGRGVVGVSSFGISGTNAHVVLGAEPAPSRSAPAVTDTAEPHVLVLSARSRSALLRTAAQYADYLSTDGPGTQHPLRDICHTAATRREAHPHRLWVTGFTHGELAERLRDLVEGTETQHGGVHRVSAGTAPSSVFVFPGQGGQWSGMGRRLLEVSPTFREALVECDRALHPELGWSVLDTLTEPTVAEHNTAVEIVQPLLWSMQVSLARLLRSHGIEPKLCIGHSMGEVAAAHIAGWLSLSTAAQVIARRSRLMKRLSGRGLMLATDLTPVEAHTLLTSQSEVCVAAENGANNTVLSGEADAIHRIADRLNAQGKWCREINVDVASHSPLTDELRDDLLDQLAGIGVSDSGHRIPMLSTVHGRPVTDEDLDTQYWADNLRLPVRFAESIDRAAREGSEVFLEISPHPVLLPAIAEITSDISDGASVVAAQNRNTAEDLAIAKTLGHVFCLGLDVKWEHWYRAQARHVRLPTYAWDREKFWLDDAKPVVNSEATRANSTHFTLEQLGVTELCRGLGQGGITVLPAAASLEAVYAAVQRTVTTPMHHAAAIPVLEGIQLSEVTVETAGLAEARLEVRIDVTAHTAEAPFSVQLHGDIDGVTGSGTQCMTGWVRLDRNRPAPTSKSGEKTLTTALARCRDYVSGEQIHSSAVERGIRLPRDSSAHGWRADGNAVLWLHPPVESPGNVLEALLQPLLIAHPGSTDDTAVPTGYVPTSFHEITWYAHPGENVWSIARITEPDSPSPSRADVTVLAPDGSLIAEFRGITLLKPPRSQSGKGTELVGHPTTTERAGPDTDHEHHHGRTAPTVDRNTVLTEIAAALGTSPRHIDQHKTLIELGLDSLMALQLQRRLAAVGISTTARSLLQSADIRRLIAEIIPEHAPEEEFSNQPNATSIKEYIALDEGSANGEPTSEALIHARPV</sequence>
<dbReference type="SMART" id="SM00825">
    <property type="entry name" value="PKS_KS"/>
    <property type="match status" value="1"/>
</dbReference>
<dbReference type="GO" id="GO:0006633">
    <property type="term" value="P:fatty acid biosynthetic process"/>
    <property type="evidence" value="ECO:0007669"/>
    <property type="project" value="InterPro"/>
</dbReference>
<dbReference type="PROSITE" id="PS00606">
    <property type="entry name" value="KS3_1"/>
    <property type="match status" value="1"/>
</dbReference>
<organism evidence="7 8">
    <name type="scientific">Actinopolyspora alba</name>
    <dbReference type="NCBI Taxonomy" id="673379"/>
    <lineage>
        <taxon>Bacteria</taxon>
        <taxon>Bacillati</taxon>
        <taxon>Actinomycetota</taxon>
        <taxon>Actinomycetes</taxon>
        <taxon>Actinopolysporales</taxon>
        <taxon>Actinopolysporaceae</taxon>
        <taxon>Actinopolyspora</taxon>
        <taxon>Actinopolyspora alba group</taxon>
    </lineage>
</organism>
<dbReference type="Gene3D" id="3.30.70.3290">
    <property type="match status" value="1"/>
</dbReference>
<evidence type="ECO:0000256" key="1">
    <source>
        <dbReference type="ARBA" id="ARBA00022450"/>
    </source>
</evidence>
<dbReference type="GO" id="GO:0004315">
    <property type="term" value="F:3-oxoacyl-[acyl-carrier-protein] synthase activity"/>
    <property type="evidence" value="ECO:0007669"/>
    <property type="project" value="InterPro"/>
</dbReference>
<evidence type="ECO:0000259" key="5">
    <source>
        <dbReference type="PROSITE" id="PS50075"/>
    </source>
</evidence>
<dbReference type="InterPro" id="IPR042104">
    <property type="entry name" value="PKS_dehydratase_sf"/>
</dbReference>
<dbReference type="GO" id="GO:0031177">
    <property type="term" value="F:phosphopantetheine binding"/>
    <property type="evidence" value="ECO:0007669"/>
    <property type="project" value="InterPro"/>
</dbReference>
<feature type="domain" description="Carrier" evidence="5">
    <location>
        <begin position="1210"/>
        <end position="1285"/>
    </location>
</feature>
<dbReference type="SUPFAM" id="SSF53901">
    <property type="entry name" value="Thiolase-like"/>
    <property type="match status" value="1"/>
</dbReference>
<dbReference type="Pfam" id="PF00698">
    <property type="entry name" value="Acyl_transf_1"/>
    <property type="match status" value="1"/>
</dbReference>
<dbReference type="InterPro" id="IPR020841">
    <property type="entry name" value="PKS_Beta-ketoAc_synthase_dom"/>
</dbReference>
<dbReference type="InterPro" id="IPR009081">
    <property type="entry name" value="PP-bd_ACP"/>
</dbReference>
<dbReference type="CDD" id="cd00833">
    <property type="entry name" value="PKS"/>
    <property type="match status" value="1"/>
</dbReference>
<dbReference type="Gene3D" id="3.40.47.10">
    <property type="match status" value="1"/>
</dbReference>
<dbReference type="SUPFAM" id="SSF47336">
    <property type="entry name" value="ACP-like"/>
    <property type="match status" value="1"/>
</dbReference>
<evidence type="ECO:0000313" key="7">
    <source>
        <dbReference type="EMBL" id="SFD84812.1"/>
    </source>
</evidence>
<keyword evidence="2" id="KW-0597">Phosphoprotein</keyword>
<dbReference type="InterPro" id="IPR016035">
    <property type="entry name" value="Acyl_Trfase/lysoPLipase"/>
</dbReference>
<dbReference type="RefSeq" id="WP_092925205.1">
    <property type="nucleotide sequence ID" value="NZ_FOMZ01000004.1"/>
</dbReference>
<dbReference type="Pfam" id="PF00550">
    <property type="entry name" value="PP-binding"/>
    <property type="match status" value="1"/>
</dbReference>
<dbReference type="InterPro" id="IPR001227">
    <property type="entry name" value="Ac_transferase_dom_sf"/>
</dbReference>
<dbReference type="Gene3D" id="3.40.366.10">
    <property type="entry name" value="Malonyl-Coenzyme A Acyl Carrier Protein, domain 2"/>
    <property type="match status" value="1"/>
</dbReference>
<dbReference type="SUPFAM" id="SSF52151">
    <property type="entry name" value="FabD/lysophospholipase-like"/>
    <property type="match status" value="1"/>
</dbReference>
<dbReference type="Gene3D" id="1.10.1200.10">
    <property type="entry name" value="ACP-like"/>
    <property type="match status" value="1"/>
</dbReference>
<evidence type="ECO:0000259" key="6">
    <source>
        <dbReference type="PROSITE" id="PS52004"/>
    </source>
</evidence>
<dbReference type="GO" id="GO:0071770">
    <property type="term" value="P:DIM/DIP cell wall layer assembly"/>
    <property type="evidence" value="ECO:0007669"/>
    <property type="project" value="TreeGrafter"/>
</dbReference>
<keyword evidence="3 7" id="KW-0808">Transferase</keyword>
<dbReference type="Gene3D" id="3.10.129.110">
    <property type="entry name" value="Polyketide synthase dehydratase"/>
    <property type="match status" value="1"/>
</dbReference>
<dbReference type="Pfam" id="PF00109">
    <property type="entry name" value="ketoacyl-synt"/>
    <property type="match status" value="1"/>
</dbReference>
<dbReference type="InterPro" id="IPR036736">
    <property type="entry name" value="ACP-like_sf"/>
</dbReference>
<feature type="domain" description="Ketosynthase family 3 (KS3)" evidence="6">
    <location>
        <begin position="8"/>
        <end position="432"/>
    </location>
</feature>
<reference evidence="8" key="1">
    <citation type="submission" date="2016-10" db="EMBL/GenBank/DDBJ databases">
        <authorList>
            <person name="Varghese N."/>
            <person name="Submissions S."/>
        </authorList>
    </citation>
    <scope>NUCLEOTIDE SEQUENCE [LARGE SCALE GENOMIC DNA]</scope>
    <source>
        <strain evidence="8">DSM 45004</strain>
    </source>
</reference>
<dbReference type="GO" id="GO:0005737">
    <property type="term" value="C:cytoplasm"/>
    <property type="evidence" value="ECO:0007669"/>
    <property type="project" value="TreeGrafter"/>
</dbReference>
<dbReference type="InterPro" id="IPR018201">
    <property type="entry name" value="Ketoacyl_synth_AS"/>
</dbReference>